<comment type="caution">
    <text evidence="2">The sequence shown here is derived from an EMBL/GenBank/DDBJ whole genome shotgun (WGS) entry which is preliminary data.</text>
</comment>
<name>A0AAW1VCC4_9CUCU</name>
<dbReference type="EMBL" id="JARQZJ010000144">
    <property type="protein sequence ID" value="KAK9893044.1"/>
    <property type="molecule type" value="Genomic_DNA"/>
</dbReference>
<evidence type="ECO:0000313" key="3">
    <source>
        <dbReference type="Proteomes" id="UP001431783"/>
    </source>
</evidence>
<feature type="compositionally biased region" description="Polar residues" evidence="1">
    <location>
        <begin position="42"/>
        <end position="84"/>
    </location>
</feature>
<dbReference type="Proteomes" id="UP001431783">
    <property type="component" value="Unassembled WGS sequence"/>
</dbReference>
<reference evidence="2 3" key="1">
    <citation type="submission" date="2023-03" db="EMBL/GenBank/DDBJ databases">
        <title>Genome insight into feeding habits of ladybird beetles.</title>
        <authorList>
            <person name="Li H.-S."/>
            <person name="Huang Y.-H."/>
            <person name="Pang H."/>
        </authorList>
    </citation>
    <scope>NUCLEOTIDE SEQUENCE [LARGE SCALE GENOMIC DNA]</scope>
    <source>
        <strain evidence="2">SYSU_2023b</strain>
        <tissue evidence="2">Whole body</tissue>
    </source>
</reference>
<sequence length="113" mass="12673">MNDVCFRPIPLVGSSKQFESHKINGLTDELDNKQMAECGNRKSQLTPMLNPGFPNTGSDKNGTFNSYQKKRTSGGSSPVNSPVTPKQHWNFKTEIRPASEIQYDTVDHLPEYD</sequence>
<dbReference type="AlphaFoldDB" id="A0AAW1VCC4"/>
<proteinExistence type="predicted"/>
<accession>A0AAW1VCC4</accession>
<evidence type="ECO:0000256" key="1">
    <source>
        <dbReference type="SAM" id="MobiDB-lite"/>
    </source>
</evidence>
<keyword evidence="3" id="KW-1185">Reference proteome</keyword>
<feature type="region of interest" description="Disordered" evidence="1">
    <location>
        <begin position="42"/>
        <end position="95"/>
    </location>
</feature>
<evidence type="ECO:0000313" key="2">
    <source>
        <dbReference type="EMBL" id="KAK9893044.1"/>
    </source>
</evidence>
<protein>
    <submittedName>
        <fullName evidence="2">Uncharacterized protein</fullName>
    </submittedName>
</protein>
<gene>
    <name evidence="2" type="ORF">WA026_023345</name>
</gene>
<organism evidence="2 3">
    <name type="scientific">Henosepilachna vigintioctopunctata</name>
    <dbReference type="NCBI Taxonomy" id="420089"/>
    <lineage>
        <taxon>Eukaryota</taxon>
        <taxon>Metazoa</taxon>
        <taxon>Ecdysozoa</taxon>
        <taxon>Arthropoda</taxon>
        <taxon>Hexapoda</taxon>
        <taxon>Insecta</taxon>
        <taxon>Pterygota</taxon>
        <taxon>Neoptera</taxon>
        <taxon>Endopterygota</taxon>
        <taxon>Coleoptera</taxon>
        <taxon>Polyphaga</taxon>
        <taxon>Cucujiformia</taxon>
        <taxon>Coccinelloidea</taxon>
        <taxon>Coccinellidae</taxon>
        <taxon>Epilachninae</taxon>
        <taxon>Epilachnini</taxon>
        <taxon>Henosepilachna</taxon>
    </lineage>
</organism>